<evidence type="ECO:0000256" key="3">
    <source>
        <dbReference type="ARBA" id="ARBA00022723"/>
    </source>
</evidence>
<dbReference type="InterPro" id="IPR024161">
    <property type="entry name" value="Znf_nanos-typ"/>
</dbReference>
<dbReference type="GO" id="GO:0001555">
    <property type="term" value="P:oocyte growth"/>
    <property type="evidence" value="ECO:0007669"/>
    <property type="project" value="Ensembl"/>
</dbReference>
<comment type="similarity">
    <text evidence="8">Belongs to the nanos family.</text>
</comment>
<keyword evidence="2" id="KW-0963">Cytoplasm</keyword>
<dbReference type="InterPro" id="IPR008705">
    <property type="entry name" value="Nanos/Xcar2"/>
</dbReference>
<feature type="region of interest" description="Disordered" evidence="9">
    <location>
        <begin position="28"/>
        <end position="68"/>
    </location>
</feature>
<evidence type="ECO:0000256" key="4">
    <source>
        <dbReference type="ARBA" id="ARBA00022771"/>
    </source>
</evidence>
<dbReference type="InParanoid" id="H3D979"/>
<dbReference type="Gene3D" id="4.10.60.30">
    <property type="entry name" value="Nanos, RNA-binding domain"/>
    <property type="match status" value="1"/>
</dbReference>
<dbReference type="FunCoup" id="H3D979">
    <property type="interactions" value="527"/>
</dbReference>
<dbReference type="PROSITE" id="PS51522">
    <property type="entry name" value="ZF_NANOS"/>
    <property type="match status" value="1"/>
</dbReference>
<protein>
    <submittedName>
        <fullName evidence="11">Nanos homolog 3</fullName>
    </submittedName>
</protein>
<proteinExistence type="inferred from homology"/>
<keyword evidence="6 8" id="KW-0810">Translation regulation</keyword>
<dbReference type="GeneTree" id="ENSGT00950000183135"/>
<evidence type="ECO:0000313" key="11">
    <source>
        <dbReference type="Ensembl" id="ENSTNIP00000017070.1"/>
    </source>
</evidence>
<evidence type="ECO:0000256" key="9">
    <source>
        <dbReference type="SAM" id="MobiDB-lite"/>
    </source>
</evidence>
<evidence type="ECO:0000256" key="8">
    <source>
        <dbReference type="PROSITE-ProRule" id="PRU00855"/>
    </source>
</evidence>
<evidence type="ECO:0000259" key="10">
    <source>
        <dbReference type="PROSITE" id="PS51522"/>
    </source>
</evidence>
<dbReference type="GO" id="GO:0008270">
    <property type="term" value="F:zinc ion binding"/>
    <property type="evidence" value="ECO:0007669"/>
    <property type="project" value="UniProtKB-KW"/>
</dbReference>
<feature type="domain" description="Nanos-type" evidence="10">
    <location>
        <begin position="73"/>
        <end position="127"/>
    </location>
</feature>
<dbReference type="GO" id="GO:0048471">
    <property type="term" value="C:perinuclear region of cytoplasm"/>
    <property type="evidence" value="ECO:0007669"/>
    <property type="project" value="UniProtKB-SubCell"/>
</dbReference>
<dbReference type="GO" id="GO:0003727">
    <property type="term" value="F:single-stranded RNA binding"/>
    <property type="evidence" value="ECO:0007669"/>
    <property type="project" value="Ensembl"/>
</dbReference>
<reference evidence="11" key="2">
    <citation type="submission" date="2025-08" db="UniProtKB">
        <authorList>
            <consortium name="Ensembl"/>
        </authorList>
    </citation>
    <scope>IDENTIFICATION</scope>
</reference>
<keyword evidence="3" id="KW-0479">Metal-binding</keyword>
<feature type="compositionally biased region" description="Low complexity" evidence="9">
    <location>
        <begin position="35"/>
        <end position="48"/>
    </location>
</feature>
<evidence type="ECO:0000256" key="5">
    <source>
        <dbReference type="ARBA" id="ARBA00022833"/>
    </source>
</evidence>
<dbReference type="GO" id="GO:0006417">
    <property type="term" value="P:regulation of translation"/>
    <property type="evidence" value="ECO:0007669"/>
    <property type="project" value="UniProtKB-UniRule"/>
</dbReference>
<dbReference type="GO" id="GO:0043186">
    <property type="term" value="C:P granule"/>
    <property type="evidence" value="ECO:0007669"/>
    <property type="project" value="Ensembl"/>
</dbReference>
<dbReference type="OMA" id="SNCERGI"/>
<reference evidence="11" key="3">
    <citation type="submission" date="2025-09" db="UniProtKB">
        <authorList>
            <consortium name="Ensembl"/>
        </authorList>
    </citation>
    <scope>IDENTIFICATION</scope>
</reference>
<evidence type="ECO:0000256" key="6">
    <source>
        <dbReference type="ARBA" id="ARBA00022845"/>
    </source>
</evidence>
<evidence type="ECO:0000313" key="12">
    <source>
        <dbReference type="Proteomes" id="UP000007303"/>
    </source>
</evidence>
<dbReference type="GO" id="GO:0042802">
    <property type="term" value="F:identical protein binding"/>
    <property type="evidence" value="ECO:0007669"/>
    <property type="project" value="Ensembl"/>
</dbReference>
<dbReference type="GO" id="GO:0008354">
    <property type="term" value="P:germ cell migration"/>
    <property type="evidence" value="ECO:0007669"/>
    <property type="project" value="Ensembl"/>
</dbReference>
<organism evidence="11 12">
    <name type="scientific">Tetraodon nigroviridis</name>
    <name type="common">Spotted green pufferfish</name>
    <name type="synonym">Chelonodon nigroviridis</name>
    <dbReference type="NCBI Taxonomy" id="99883"/>
    <lineage>
        <taxon>Eukaryota</taxon>
        <taxon>Metazoa</taxon>
        <taxon>Chordata</taxon>
        <taxon>Craniata</taxon>
        <taxon>Vertebrata</taxon>
        <taxon>Euteleostomi</taxon>
        <taxon>Actinopterygii</taxon>
        <taxon>Neopterygii</taxon>
        <taxon>Teleostei</taxon>
        <taxon>Neoteleostei</taxon>
        <taxon>Acanthomorphata</taxon>
        <taxon>Eupercaria</taxon>
        <taxon>Tetraodontiformes</taxon>
        <taxon>Tetradontoidea</taxon>
        <taxon>Tetraodontidae</taxon>
        <taxon>Tetraodon</taxon>
    </lineage>
</organism>
<keyword evidence="4 8" id="KW-0863">Zinc-finger</keyword>
<dbReference type="PANTHER" id="PTHR12887">
    <property type="entry name" value="NANOS PROTEIN"/>
    <property type="match status" value="1"/>
</dbReference>
<dbReference type="InterPro" id="IPR038129">
    <property type="entry name" value="Nanos_sf"/>
</dbReference>
<dbReference type="Ensembl" id="ENSTNIT00000017286.1">
    <property type="protein sequence ID" value="ENSTNIP00000017070.1"/>
    <property type="gene ID" value="ENSTNIG00000014063.1"/>
</dbReference>
<evidence type="ECO:0000256" key="1">
    <source>
        <dbReference type="ARBA" id="ARBA00004556"/>
    </source>
</evidence>
<dbReference type="AlphaFoldDB" id="H3D979"/>
<sequence>MESGSERFQPWKDYLGLSDKMKEILLSADTAARPPVSKSSPCESGSPSVEAKGAANYAPGGSTSESRAPERKLCRFCKHNGESELVYGSHWLKNRAGDVLCPFLRNYVCPLCGATGAKAHTMRFCPKVDSAYCSVYVMPKP</sequence>
<comment type="subcellular location">
    <subcellularLocation>
        <location evidence="1">Cytoplasm</location>
        <location evidence="1">Perinuclear region</location>
    </subcellularLocation>
</comment>
<keyword evidence="5" id="KW-0862">Zinc</keyword>
<dbReference type="Pfam" id="PF05741">
    <property type="entry name" value="zf-nanos"/>
    <property type="match status" value="1"/>
</dbReference>
<dbReference type="HOGENOM" id="CLU_094055_1_1_1"/>
<evidence type="ECO:0000256" key="7">
    <source>
        <dbReference type="ARBA" id="ARBA00022884"/>
    </source>
</evidence>
<reference evidence="12" key="1">
    <citation type="journal article" date="2004" name="Nature">
        <title>Genome duplication in the teleost fish Tetraodon nigroviridis reveals the early vertebrate proto-karyotype.</title>
        <authorList>
            <person name="Jaillon O."/>
            <person name="Aury J.-M."/>
            <person name="Brunet F."/>
            <person name="Petit J.-L."/>
            <person name="Stange-Thomann N."/>
            <person name="Mauceli E."/>
            <person name="Bouneau L."/>
            <person name="Fischer C."/>
            <person name="Ozouf-Costaz C."/>
            <person name="Bernot A."/>
            <person name="Nicaud S."/>
            <person name="Jaffe D."/>
            <person name="Fisher S."/>
            <person name="Lutfalla G."/>
            <person name="Dossat C."/>
            <person name="Segurens B."/>
            <person name="Dasilva C."/>
            <person name="Salanoubat M."/>
            <person name="Levy M."/>
            <person name="Boudet N."/>
            <person name="Castellano S."/>
            <person name="Anthouard V."/>
            <person name="Jubin C."/>
            <person name="Castelli V."/>
            <person name="Katinka M."/>
            <person name="Vacherie B."/>
            <person name="Biemont C."/>
            <person name="Skalli Z."/>
            <person name="Cattolico L."/>
            <person name="Poulain J."/>
            <person name="De Berardinis V."/>
            <person name="Cruaud C."/>
            <person name="Duprat S."/>
            <person name="Brottier P."/>
            <person name="Coutanceau J.-P."/>
            <person name="Gouzy J."/>
            <person name="Parra G."/>
            <person name="Lardier G."/>
            <person name="Chapple C."/>
            <person name="McKernan K.J."/>
            <person name="McEwan P."/>
            <person name="Bosak S."/>
            <person name="Kellis M."/>
            <person name="Volff J.-N."/>
            <person name="Guigo R."/>
            <person name="Zody M.C."/>
            <person name="Mesirov J."/>
            <person name="Lindblad-Toh K."/>
            <person name="Birren B."/>
            <person name="Nusbaum C."/>
            <person name="Kahn D."/>
            <person name="Robinson-Rechavi M."/>
            <person name="Laudet V."/>
            <person name="Schachter V."/>
            <person name="Quetier F."/>
            <person name="Saurin W."/>
            <person name="Scarpelli C."/>
            <person name="Wincker P."/>
            <person name="Lander E.S."/>
            <person name="Weissenbach J."/>
            <person name="Roest Crollius H."/>
        </authorList>
    </citation>
    <scope>NUCLEOTIDE SEQUENCE [LARGE SCALE GENOMIC DNA]</scope>
</reference>
<keyword evidence="7 8" id="KW-0694">RNA-binding</keyword>
<evidence type="ECO:0000256" key="2">
    <source>
        <dbReference type="ARBA" id="ARBA00022490"/>
    </source>
</evidence>
<dbReference type="Proteomes" id="UP000007303">
    <property type="component" value="Unassembled WGS sequence"/>
</dbReference>
<dbReference type="STRING" id="99883.ENSTNIP00000017070"/>
<keyword evidence="12" id="KW-1185">Reference proteome</keyword>
<dbReference type="FunFam" id="4.10.60.30:FF:000001">
    <property type="entry name" value="nanos homolog 3"/>
    <property type="match status" value="1"/>
</dbReference>
<name>H3D979_TETNG</name>
<accession>H3D979</accession>
<dbReference type="GO" id="GO:0036099">
    <property type="term" value="P:female germ-line stem cell population maintenance"/>
    <property type="evidence" value="ECO:0007669"/>
    <property type="project" value="Ensembl"/>
</dbReference>